<evidence type="ECO:0000256" key="2">
    <source>
        <dbReference type="ARBA" id="ARBA00022643"/>
    </source>
</evidence>
<evidence type="ECO:0000313" key="5">
    <source>
        <dbReference type="Proteomes" id="UP001295463"/>
    </source>
</evidence>
<gene>
    <name evidence="4" type="ORF">GEAMG1_2711</name>
</gene>
<feature type="domain" description="NADPH-dependent FMN reductase-like" evidence="3">
    <location>
        <begin position="1"/>
        <end position="105"/>
    </location>
</feature>
<dbReference type="InterPro" id="IPR051796">
    <property type="entry name" value="ISF_SsuE-like"/>
</dbReference>
<dbReference type="Proteomes" id="UP001295463">
    <property type="component" value="Chromosome"/>
</dbReference>
<protein>
    <submittedName>
        <fullName evidence="4">Flavodoxin</fullName>
    </submittedName>
</protein>
<organism evidence="4 5">
    <name type="scientific">Trichlorobacter ammonificans</name>
    <dbReference type="NCBI Taxonomy" id="2916410"/>
    <lineage>
        <taxon>Bacteria</taxon>
        <taxon>Pseudomonadati</taxon>
        <taxon>Thermodesulfobacteriota</taxon>
        <taxon>Desulfuromonadia</taxon>
        <taxon>Geobacterales</taxon>
        <taxon>Geobacteraceae</taxon>
        <taxon>Trichlorobacter</taxon>
    </lineage>
</organism>
<sequence length="220" mass="24333">MNVIGINGSPRKQWNTATLVEKALEGAATRGASTQLFHLYDLSFKGCKSCFACKLRGGASYGRCVLEDGLTPVLDKIAAADALVIGSPIYFGSVTGETRSFMERLLFPYLTYTIPYGTLFPRKIRAAFIYAMNVPEERSKEFGYDYLFKSNERYAQLLLGSAESLYAFDTCQVDDYSKVVIESFDPTHKAKRRSEAFPVDCQRAYELGTRLAGDEAGVGA</sequence>
<dbReference type="PANTHER" id="PTHR43278">
    <property type="entry name" value="NAD(P)H-DEPENDENT FMN-CONTAINING OXIDOREDUCTASE YWQN-RELATED"/>
    <property type="match status" value="1"/>
</dbReference>
<keyword evidence="2" id="KW-0288">FMN</keyword>
<dbReference type="InterPro" id="IPR029039">
    <property type="entry name" value="Flavoprotein-like_sf"/>
</dbReference>
<proteinExistence type="predicted"/>
<dbReference type="Gene3D" id="3.40.50.360">
    <property type="match status" value="1"/>
</dbReference>
<keyword evidence="5" id="KW-1185">Reference proteome</keyword>
<dbReference type="InterPro" id="IPR005025">
    <property type="entry name" value="FMN_Rdtase-like_dom"/>
</dbReference>
<name>A0ABM9DBC6_9BACT</name>
<dbReference type="EMBL" id="OW150024">
    <property type="protein sequence ID" value="CAH2032547.1"/>
    <property type="molecule type" value="Genomic_DNA"/>
</dbReference>
<dbReference type="PANTHER" id="PTHR43278:SF2">
    <property type="entry name" value="IRON-SULFUR FLAVOPROTEIN"/>
    <property type="match status" value="1"/>
</dbReference>
<keyword evidence="1" id="KW-0285">Flavoprotein</keyword>
<dbReference type="Pfam" id="PF03358">
    <property type="entry name" value="FMN_red"/>
    <property type="match status" value="1"/>
</dbReference>
<evidence type="ECO:0000259" key="3">
    <source>
        <dbReference type="Pfam" id="PF03358"/>
    </source>
</evidence>
<dbReference type="SUPFAM" id="SSF52218">
    <property type="entry name" value="Flavoproteins"/>
    <property type="match status" value="1"/>
</dbReference>
<evidence type="ECO:0000313" key="4">
    <source>
        <dbReference type="EMBL" id="CAH2032547.1"/>
    </source>
</evidence>
<accession>A0ABM9DBC6</accession>
<reference evidence="4 5" key="1">
    <citation type="submission" date="2022-03" db="EMBL/GenBank/DDBJ databases">
        <authorList>
            <person name="Koch H."/>
        </authorList>
    </citation>
    <scope>NUCLEOTIDE SEQUENCE [LARGE SCALE GENOMIC DNA]</scope>
    <source>
        <strain evidence="4 5">G1</strain>
    </source>
</reference>
<evidence type="ECO:0000256" key="1">
    <source>
        <dbReference type="ARBA" id="ARBA00022630"/>
    </source>
</evidence>
<dbReference type="RefSeq" id="WP_305733291.1">
    <property type="nucleotide sequence ID" value="NZ_OW150024.1"/>
</dbReference>